<feature type="transmembrane region" description="Helical" evidence="1">
    <location>
        <begin position="12"/>
        <end position="31"/>
    </location>
</feature>
<name>A0A449BDH6_HAPAX</name>
<keyword evidence="3" id="KW-1185">Reference proteome</keyword>
<dbReference type="Proteomes" id="UP000289841">
    <property type="component" value="Chromosome"/>
</dbReference>
<accession>A0A449BDH6</accession>
<dbReference type="AlphaFoldDB" id="A0A449BDH6"/>
<feature type="transmembrane region" description="Helical" evidence="1">
    <location>
        <begin position="98"/>
        <end position="117"/>
    </location>
</feature>
<dbReference type="EMBL" id="LR215048">
    <property type="protein sequence ID" value="VEU80482.1"/>
    <property type="molecule type" value="Genomic_DNA"/>
</dbReference>
<keyword evidence="1" id="KW-0812">Transmembrane</keyword>
<dbReference type="KEGG" id="aaxa:NCTC10138_00855"/>
<evidence type="ECO:0000256" key="1">
    <source>
        <dbReference type="SAM" id="Phobius"/>
    </source>
</evidence>
<keyword evidence="1" id="KW-1133">Transmembrane helix</keyword>
<sequence length="135" mass="15666">MRIEKRSIVFQLLMYILFLLLAIFMIVRTVVGKEWVLYVGLGVFIVLGIIFFLMYKKGSVKPIEIRKAEIIINKYNLYVFMVGYLAQMLITNESIKNIVFWITSVILILSALVGIILHSRILLRDKNSRNIEIIG</sequence>
<feature type="transmembrane region" description="Helical" evidence="1">
    <location>
        <begin position="37"/>
        <end position="55"/>
    </location>
</feature>
<evidence type="ECO:0000313" key="3">
    <source>
        <dbReference type="Proteomes" id="UP000289841"/>
    </source>
</evidence>
<organism evidence="2 3">
    <name type="scientific">Haploplasma axanthum</name>
    <name type="common">Acholeplasma axanthum</name>
    <dbReference type="NCBI Taxonomy" id="29552"/>
    <lineage>
        <taxon>Bacteria</taxon>
        <taxon>Bacillati</taxon>
        <taxon>Mycoplasmatota</taxon>
        <taxon>Mollicutes</taxon>
        <taxon>Acholeplasmatales</taxon>
        <taxon>Acholeplasmataceae</taxon>
        <taxon>Haploplasma</taxon>
    </lineage>
</organism>
<feature type="transmembrane region" description="Helical" evidence="1">
    <location>
        <begin position="75"/>
        <end position="92"/>
    </location>
</feature>
<keyword evidence="1" id="KW-0472">Membrane</keyword>
<dbReference type="RefSeq" id="WP_026390846.1">
    <property type="nucleotide sequence ID" value="NZ_LR215048.1"/>
</dbReference>
<reference evidence="2 3" key="1">
    <citation type="submission" date="2019-01" db="EMBL/GenBank/DDBJ databases">
        <authorList>
            <consortium name="Pathogen Informatics"/>
        </authorList>
    </citation>
    <scope>NUCLEOTIDE SEQUENCE [LARGE SCALE GENOMIC DNA]</scope>
    <source>
        <strain evidence="2 3">NCTC10138</strain>
    </source>
</reference>
<protein>
    <submittedName>
        <fullName evidence="2">Uncharacterized protein</fullName>
    </submittedName>
</protein>
<evidence type="ECO:0000313" key="2">
    <source>
        <dbReference type="EMBL" id="VEU80482.1"/>
    </source>
</evidence>
<gene>
    <name evidence="2" type="ORF">NCTC10138_00855</name>
</gene>
<proteinExistence type="predicted"/>